<dbReference type="InterPro" id="IPR015919">
    <property type="entry name" value="Cadherin-like_sf"/>
</dbReference>
<feature type="region of interest" description="Disordered" evidence="1">
    <location>
        <begin position="19"/>
        <end position="49"/>
    </location>
</feature>
<dbReference type="RefSeq" id="WP_166249014.1">
    <property type="nucleotide sequence ID" value="NZ_CP049616.1"/>
</dbReference>
<dbReference type="SUPFAM" id="SSF81296">
    <property type="entry name" value="E set domains"/>
    <property type="match status" value="1"/>
</dbReference>
<feature type="domain" description="Cadherin" evidence="2">
    <location>
        <begin position="122"/>
        <end position="223"/>
    </location>
</feature>
<dbReference type="KEGG" id="mut:GVT53_13285"/>
<dbReference type="CDD" id="cd00603">
    <property type="entry name" value="IPT_PCSR"/>
    <property type="match status" value="1"/>
</dbReference>
<dbReference type="GO" id="GO:0016020">
    <property type="term" value="C:membrane"/>
    <property type="evidence" value="ECO:0007669"/>
    <property type="project" value="InterPro"/>
</dbReference>
<evidence type="ECO:0000259" key="2">
    <source>
        <dbReference type="PROSITE" id="PS50268"/>
    </source>
</evidence>
<keyword evidence="4" id="KW-1185">Reference proteome</keyword>
<dbReference type="InterPro" id="IPR014756">
    <property type="entry name" value="Ig_E-set"/>
</dbReference>
<name>A0A6G7J4T0_9FLAO</name>
<dbReference type="PROSITE" id="PS50268">
    <property type="entry name" value="CADHERIN_2"/>
    <property type="match status" value="1"/>
</dbReference>
<dbReference type="AlphaFoldDB" id="A0A6G7J4T0"/>
<evidence type="ECO:0000256" key="1">
    <source>
        <dbReference type="SAM" id="MobiDB-lite"/>
    </source>
</evidence>
<sequence>MKKILFSILAVALLWSCGKDDGPDTPPASSKPTITDFTPKTGPEGTEVTITGTNFSTTKTENTVKFGDITATVDNATATQLMTKVPTGATTGKITVTVDGQTATSTGTFTVGEVEPDNQAPEMEDQELTVAEDIADTDEIDQVMATDADGDDLTFAMVTNDNDLFMLSESGILTLAEGKTLDYETATSHSITVSVTDGEETVEATVTITVENVMDTTAEDPTSFVTKWETTTPEETIYIGANADYAYDFTVDWGDGTVETINELPENHMFEHTYAEPGIHTVAIQGTFPAIRSFTVYEQFDNDDEQLLKLVGLEEWGTIVWQNFSSAFYKCGNMVYNATDAPDLSNVKILASMFNGASLFNGNLNDWDTETITNMAYMFTGATSFNGDLSDWNTSSVVSMYSMFNGAIAFDGDISDWKTSSVKNMTSMFQDATSFNGDLSGWDTSNVLEMFSMFEGATSFNGDISGWDTSNVTVMFSMFEGATSFNRDISGWKTSNVTDFNSMFKGASAFDQNLGGWKISSVQNMKDMLNNSGMSKENFNATLIGWHGYVSENNAPLGINLGAAGLTLCGLAPFEAADDLETSYGWNIEGIANFELECN</sequence>
<organism evidence="3 4">
    <name type="scientific">Flagellimonas oceani</name>
    <dbReference type="NCBI Taxonomy" id="2698672"/>
    <lineage>
        <taxon>Bacteria</taxon>
        <taxon>Pseudomonadati</taxon>
        <taxon>Bacteroidota</taxon>
        <taxon>Flavobacteriia</taxon>
        <taxon>Flavobacteriales</taxon>
        <taxon>Flavobacteriaceae</taxon>
        <taxon>Flagellimonas</taxon>
    </lineage>
</organism>
<dbReference type="InterPro" id="IPR005046">
    <property type="entry name" value="DUF285"/>
</dbReference>
<dbReference type="InterPro" id="IPR002909">
    <property type="entry name" value="IPT_dom"/>
</dbReference>
<dbReference type="InterPro" id="IPR002126">
    <property type="entry name" value="Cadherin-like_dom"/>
</dbReference>
<gene>
    <name evidence="3" type="ORF">GVT53_13285</name>
</gene>
<dbReference type="SMART" id="SM00429">
    <property type="entry name" value="IPT"/>
    <property type="match status" value="1"/>
</dbReference>
<dbReference type="EMBL" id="CP049616">
    <property type="protein sequence ID" value="QII45608.1"/>
    <property type="molecule type" value="Genomic_DNA"/>
</dbReference>
<accession>A0A6G7J4T0</accession>
<dbReference type="Gene3D" id="2.60.40.10">
    <property type="entry name" value="Immunoglobulins"/>
    <property type="match status" value="1"/>
</dbReference>
<dbReference type="GO" id="GO:0005509">
    <property type="term" value="F:calcium ion binding"/>
    <property type="evidence" value="ECO:0007669"/>
    <property type="project" value="InterPro"/>
</dbReference>
<dbReference type="Pfam" id="PF03382">
    <property type="entry name" value="DUF285"/>
    <property type="match status" value="1"/>
</dbReference>
<dbReference type="InterPro" id="IPR011889">
    <property type="entry name" value="Liste_lipo_26"/>
</dbReference>
<evidence type="ECO:0000313" key="4">
    <source>
        <dbReference type="Proteomes" id="UP000502928"/>
    </source>
</evidence>
<protein>
    <submittedName>
        <fullName evidence="3">BspA family leucine-rich repeat surface protein</fullName>
    </submittedName>
</protein>
<dbReference type="Gene3D" id="2.60.40.60">
    <property type="entry name" value="Cadherins"/>
    <property type="match status" value="1"/>
</dbReference>
<dbReference type="CDD" id="cd11304">
    <property type="entry name" value="Cadherin_repeat"/>
    <property type="match status" value="1"/>
</dbReference>
<proteinExistence type="predicted"/>
<dbReference type="GO" id="GO:0007156">
    <property type="term" value="P:homophilic cell adhesion via plasma membrane adhesion molecules"/>
    <property type="evidence" value="ECO:0007669"/>
    <property type="project" value="InterPro"/>
</dbReference>
<dbReference type="InterPro" id="IPR013783">
    <property type="entry name" value="Ig-like_fold"/>
</dbReference>
<evidence type="ECO:0000313" key="3">
    <source>
        <dbReference type="EMBL" id="QII45608.1"/>
    </source>
</evidence>
<dbReference type="Pfam" id="PF01833">
    <property type="entry name" value="TIG"/>
    <property type="match status" value="1"/>
</dbReference>
<feature type="compositionally biased region" description="Polar residues" evidence="1">
    <location>
        <begin position="27"/>
        <end position="38"/>
    </location>
</feature>
<dbReference type="NCBIfam" id="TIGR02167">
    <property type="entry name" value="Liste_lipo_26"/>
    <property type="match status" value="3"/>
</dbReference>
<dbReference type="SMART" id="SM00112">
    <property type="entry name" value="CA"/>
    <property type="match status" value="1"/>
</dbReference>
<dbReference type="Proteomes" id="UP000502928">
    <property type="component" value="Chromosome"/>
</dbReference>
<dbReference type="SUPFAM" id="SSF49313">
    <property type="entry name" value="Cadherin-like"/>
    <property type="match status" value="1"/>
</dbReference>
<reference evidence="3 4" key="1">
    <citation type="submission" date="2020-02" db="EMBL/GenBank/DDBJ databases">
        <title>Complete genome of Muricauda sp. 501str8.</title>
        <authorList>
            <person name="Dong B."/>
            <person name="Zhu S."/>
            <person name="Yang J."/>
            <person name="Chen J."/>
        </authorList>
    </citation>
    <scope>NUCLEOTIDE SEQUENCE [LARGE SCALE GENOMIC DNA]</scope>
    <source>
        <strain evidence="3 4">501str8</strain>
    </source>
</reference>